<keyword evidence="5 7" id="KW-0539">Nucleus</keyword>
<dbReference type="HOGENOM" id="CLU_289880_0_0_1"/>
<dbReference type="InParanoid" id="U5HBI4"/>
<dbReference type="OrthoDB" id="435275at2759"/>
<feature type="compositionally biased region" description="Low complexity" evidence="8">
    <location>
        <begin position="1030"/>
        <end position="1041"/>
    </location>
</feature>
<feature type="region of interest" description="Disordered" evidence="8">
    <location>
        <begin position="140"/>
        <end position="165"/>
    </location>
</feature>
<comment type="similarity">
    <text evidence="2 7">Belongs to the enhancer of polycomb family.</text>
</comment>
<sequence length="1057" mass="116640">MTALPAIAPASTTRARRFKTRNKMPVLIGVQADMILAEEAQLDTMHRLGLGVTTTQGALSPQPMLVNSQARENSPMDPLQDWSLGSQDPHPSRVVVGEDERATRGVDVTEEQELHLQLVLRQFSSASFSSTTSTEIIPPSSEAAAAASADAPEQLSSIPTPSAAGRVDDETYHKLYHSSPPWSHPHTYLRFSDTVQDTLLHQIDYTMDEQDEDWLIAYNQGVARIAKGQPPAETGWLNVMRRSMVGCEVGKWYLTEDEFELIMDVFEKETDSRGLQSAKESFILPSFSGLAPMFKDPPKTSPNRSVQSKLGPKAEIIYPHWRARRVARRFQPIIPILQVGQTEGQGDSAYVCFRQRDDSKRMRKTRSSDHRSVDRLLHIRDDLYAALHLFKMVHKREVLKWHEMRIGREVFEKQVEMRGLKRRLGECGGDEELLFRRRPPPVKEAVGAKGVDGSPSNDLVTFVAASAALQRAGVTRDSLQKRRERILTIETRIQDDLKDQKREKREWTDVLDDPVEDSHRMGVGGTVSGADFWRVVEVVSSRDQDGKRRDVVSLVPLPLKGVNATRAACFRRRIGRGGRLMLDRLRVRGERPTRFDQLSTPSLGSDDNGSGSEESIDIDLWARQIERMRYDDDETSDLSLLEEASPLDDFRLDWTVRRSGLLNFDDIDNMIIDDGYLTQAFEYAANQTERMDVAPETVGPLPRQVLHIVPVDHNRTPSGPYEQSVFSSDGGGRASVMSTPMTRTSSYDSTKSSTVRMGSQRPMTPSGYSSRSSLHSRVPTGDLEAGLLPLPFSQGAESYGSNSRASGVYGYSEINDNCPVLHAPHMQRHAAPLAVANGGQAPSTQLPPPYSNKSSLYSAHFSHNRPREARSASIGSAHASEGLGSPYASHVNSNSLGGYPQDPYASPNGPDGAPTHSNMTHRTPAPMDQDRSPLVPLGLGPRRLSAPLRASSAMSLSKYTTLSSPTTTSSTLHQPLRPHSASHYPALASSSISPGSPMEGTQSPRCTTLHESFKASSGPENAASIRSVTTGWPTTTTGMTMHKTKQGAKDEAMIRWA</sequence>
<feature type="region of interest" description="Disordered" evidence="8">
    <location>
        <begin position="69"/>
        <end position="94"/>
    </location>
</feature>
<reference evidence="10" key="2">
    <citation type="submission" date="2010-11" db="EMBL/GenBank/DDBJ databases">
        <authorList>
            <consortium name="The Broad Institute Genome Sequencing Platform"/>
            <person name="Earl A."/>
            <person name="Ward D."/>
            <person name="Feldgarden M."/>
            <person name="Gevers D."/>
            <person name="Butler R."/>
            <person name="Young S.K."/>
            <person name="Zeng Q."/>
            <person name="Gargeya S."/>
            <person name="Fitzgerald M."/>
            <person name="Haas B."/>
            <person name="Abouelleil A."/>
            <person name="Alvarado L."/>
            <person name="Arachchi H.M."/>
            <person name="Berlin A."/>
            <person name="Brown A."/>
            <person name="Chapman S.B."/>
            <person name="Chen Z."/>
            <person name="Dunbar C."/>
            <person name="Freedman E."/>
            <person name="Gearin G."/>
            <person name="Gellesch M."/>
            <person name="Goldberg J."/>
            <person name="Griggs A."/>
            <person name="Gujja S."/>
            <person name="Heilman E."/>
            <person name="Heiman D."/>
            <person name="Howarth C."/>
            <person name="Larson L."/>
            <person name="Lui A."/>
            <person name="MacDonald P.J.P."/>
            <person name="Mehta T."/>
            <person name="Montmayeur A."/>
            <person name="Murphy C."/>
            <person name="Neiman D."/>
            <person name="Pearson M."/>
            <person name="Priest M."/>
            <person name="Roberts A."/>
            <person name="Saif S."/>
            <person name="Shea T."/>
            <person name="Shenoy N."/>
            <person name="Sisk P."/>
            <person name="Stolte C."/>
            <person name="Sykes S."/>
            <person name="White J."/>
            <person name="Yandava C."/>
            <person name="Wortman J."/>
            <person name="Nusbaum C."/>
            <person name="Birren B."/>
        </authorList>
    </citation>
    <scope>NUCLEOTIDE SEQUENCE</scope>
    <source>
        <strain evidence="10">P1A1 Lamole</strain>
    </source>
</reference>
<feature type="compositionally biased region" description="Basic and acidic residues" evidence="8">
    <location>
        <begin position="1047"/>
        <end position="1057"/>
    </location>
</feature>
<dbReference type="GO" id="GO:0005634">
    <property type="term" value="C:nucleus"/>
    <property type="evidence" value="ECO:0007669"/>
    <property type="project" value="UniProtKB-SubCell"/>
</dbReference>
<dbReference type="InterPro" id="IPR019542">
    <property type="entry name" value="Enhancer_polycomb-like_N"/>
</dbReference>
<comment type="subcellular location">
    <subcellularLocation>
        <location evidence="1 7">Nucleus</location>
    </subcellularLocation>
</comment>
<feature type="compositionally biased region" description="Low complexity" evidence="8">
    <location>
        <begin position="602"/>
        <end position="613"/>
    </location>
</feature>
<dbReference type="InterPro" id="IPR024943">
    <property type="entry name" value="Enhancer_polycomb"/>
</dbReference>
<keyword evidence="3 7" id="KW-0805">Transcription regulation</keyword>
<dbReference type="PANTHER" id="PTHR14898">
    <property type="entry name" value="ENHANCER OF POLYCOMB"/>
    <property type="match status" value="1"/>
</dbReference>
<dbReference type="STRING" id="683840.U5HBI4"/>
<feature type="domain" description="Enhancer of polycomb-like N-terminal" evidence="9">
    <location>
        <begin position="101"/>
        <end position="269"/>
    </location>
</feature>
<evidence type="ECO:0000313" key="12">
    <source>
        <dbReference type="Proteomes" id="UP000017200"/>
    </source>
</evidence>
<organism evidence="10">
    <name type="scientific">Microbotryum lychnidis-dioicae (strain p1A1 Lamole / MvSl-1064)</name>
    <name type="common">Anther smut fungus</name>
    <dbReference type="NCBI Taxonomy" id="683840"/>
    <lineage>
        <taxon>Eukaryota</taxon>
        <taxon>Fungi</taxon>
        <taxon>Dikarya</taxon>
        <taxon>Basidiomycota</taxon>
        <taxon>Pucciniomycotina</taxon>
        <taxon>Microbotryomycetes</taxon>
        <taxon>Microbotryales</taxon>
        <taxon>Microbotryaceae</taxon>
        <taxon>Microbotryum</taxon>
    </lineage>
</organism>
<reference evidence="12" key="1">
    <citation type="submission" date="2010-11" db="EMBL/GenBank/DDBJ databases">
        <title>The genome sequence of Microbotryum violaceum strain p1A1 Lamole.</title>
        <authorList>
            <person name="Cuomo C."/>
            <person name="Perlin M."/>
            <person name="Young S.K."/>
            <person name="Zeng Q."/>
            <person name="Gargeya S."/>
            <person name="Alvarado L."/>
            <person name="Berlin A."/>
            <person name="Chapman S.B."/>
            <person name="Chen Z."/>
            <person name="Freedman E."/>
            <person name="Gellesch M."/>
            <person name="Goldberg J."/>
            <person name="Griggs A."/>
            <person name="Gujja S."/>
            <person name="Heilman E."/>
            <person name="Heiman D."/>
            <person name="Howarth C."/>
            <person name="Mehta T."/>
            <person name="Neiman D."/>
            <person name="Pearson M."/>
            <person name="Roberts A."/>
            <person name="Saif S."/>
            <person name="Shea T."/>
            <person name="Shenoy N."/>
            <person name="Sisk P."/>
            <person name="Stolte C."/>
            <person name="Sykes S."/>
            <person name="White J."/>
            <person name="Yandava C."/>
            <person name="Haas B."/>
            <person name="Nusbaum C."/>
            <person name="Birren B."/>
        </authorList>
    </citation>
    <scope>NUCLEOTIDE SEQUENCE [LARGE SCALE GENOMIC DNA]</scope>
    <source>
        <strain evidence="12">p1A1 Lamole</strain>
    </source>
</reference>
<feature type="region of interest" description="Disordered" evidence="8">
    <location>
        <begin position="713"/>
        <end position="778"/>
    </location>
</feature>
<evidence type="ECO:0000256" key="1">
    <source>
        <dbReference type="ARBA" id="ARBA00004123"/>
    </source>
</evidence>
<evidence type="ECO:0000256" key="5">
    <source>
        <dbReference type="ARBA" id="ARBA00023242"/>
    </source>
</evidence>
<accession>U5HBI4</accession>
<dbReference type="EMBL" id="AEIJ01000451">
    <property type="status" value="NOT_ANNOTATED_CDS"/>
    <property type="molecule type" value="Genomic_DNA"/>
</dbReference>
<dbReference type="AlphaFoldDB" id="U5HBI4"/>
<feature type="compositionally biased region" description="Low complexity" evidence="8">
    <location>
        <begin position="766"/>
        <end position="776"/>
    </location>
</feature>
<gene>
    <name evidence="10" type="ORF">MVLG_04534</name>
</gene>
<feature type="region of interest" description="Disordered" evidence="8">
    <location>
        <begin position="837"/>
        <end position="943"/>
    </location>
</feature>
<dbReference type="Proteomes" id="UP000017200">
    <property type="component" value="Unassembled WGS sequence"/>
</dbReference>
<protein>
    <recommendedName>
        <fullName evidence="7">Enhancer of polycomb-like protein</fullName>
    </recommendedName>
</protein>
<feature type="compositionally biased region" description="Low complexity" evidence="8">
    <location>
        <begin position="932"/>
        <end position="943"/>
    </location>
</feature>
<reference evidence="11" key="4">
    <citation type="submission" date="2015-06" db="UniProtKB">
        <authorList>
            <consortium name="EnsemblFungi"/>
        </authorList>
    </citation>
    <scope>IDENTIFICATION</scope>
</reference>
<evidence type="ECO:0000313" key="10">
    <source>
        <dbReference type="EMBL" id="KDE05094.1"/>
    </source>
</evidence>
<keyword evidence="4 7" id="KW-0804">Transcription</keyword>
<evidence type="ECO:0000256" key="7">
    <source>
        <dbReference type="RuleBase" id="RU361124"/>
    </source>
</evidence>
<feature type="region of interest" description="Disordered" evidence="8">
    <location>
        <begin position="595"/>
        <end position="614"/>
    </location>
</feature>
<dbReference type="EnsemblFungi" id="MVLG_04534T0">
    <property type="protein sequence ID" value="MVLG_04534T0"/>
    <property type="gene ID" value="MVLG_04534"/>
</dbReference>
<evidence type="ECO:0000259" key="9">
    <source>
        <dbReference type="Pfam" id="PF10513"/>
    </source>
</evidence>
<feature type="compositionally biased region" description="Polar residues" evidence="8">
    <location>
        <begin position="988"/>
        <end position="1005"/>
    </location>
</feature>
<feature type="region of interest" description="Disordered" evidence="8">
    <location>
        <begin position="961"/>
        <end position="1005"/>
    </location>
</feature>
<comment type="function">
    <text evidence="6">Component of the NuA4 histone acetyltransferase complex which is involved in transcriptional activation of selected genes principally by acetylation of nucleosomal histone H4 and H2A. The NuA4 complex is also involved in DNA repair. Involved in gene silencing by neighboring heterochromatin, blockage of the silencing spreading along the chromosome, and required for cell cycle progression through G2/M.</text>
</comment>
<feature type="compositionally biased region" description="Low complexity" evidence="8">
    <location>
        <begin position="961"/>
        <end position="972"/>
    </location>
</feature>
<proteinExistence type="inferred from homology"/>
<feature type="compositionally biased region" description="Polar residues" evidence="8">
    <location>
        <begin position="736"/>
        <end position="763"/>
    </location>
</feature>
<evidence type="ECO:0000256" key="4">
    <source>
        <dbReference type="ARBA" id="ARBA00023163"/>
    </source>
</evidence>
<evidence type="ECO:0000256" key="3">
    <source>
        <dbReference type="ARBA" id="ARBA00023015"/>
    </source>
</evidence>
<name>U5HBI4_USTV1</name>
<keyword evidence="12" id="KW-1185">Reference proteome</keyword>
<feature type="region of interest" description="Disordered" evidence="8">
    <location>
        <begin position="1030"/>
        <end position="1057"/>
    </location>
</feature>
<evidence type="ECO:0000313" key="11">
    <source>
        <dbReference type="EnsemblFungi" id="MVLG_04534T0"/>
    </source>
</evidence>
<dbReference type="GO" id="GO:0006357">
    <property type="term" value="P:regulation of transcription by RNA polymerase II"/>
    <property type="evidence" value="ECO:0007669"/>
    <property type="project" value="InterPro"/>
</dbReference>
<dbReference type="FunCoup" id="U5HBI4">
    <property type="interactions" value="314"/>
</dbReference>
<evidence type="ECO:0000256" key="6">
    <source>
        <dbReference type="ARBA" id="ARBA00025513"/>
    </source>
</evidence>
<feature type="compositionally biased region" description="Low complexity" evidence="8">
    <location>
        <begin position="140"/>
        <end position="153"/>
    </location>
</feature>
<dbReference type="GO" id="GO:0035267">
    <property type="term" value="C:NuA4 histone acetyltransferase complex"/>
    <property type="evidence" value="ECO:0007669"/>
    <property type="project" value="InterPro"/>
</dbReference>
<dbReference type="EMBL" id="GL541693">
    <property type="protein sequence ID" value="KDE05094.1"/>
    <property type="molecule type" value="Genomic_DNA"/>
</dbReference>
<evidence type="ECO:0000256" key="8">
    <source>
        <dbReference type="SAM" id="MobiDB-lite"/>
    </source>
</evidence>
<dbReference type="Pfam" id="PF10513">
    <property type="entry name" value="EPL1"/>
    <property type="match status" value="1"/>
</dbReference>
<reference evidence="10 12" key="3">
    <citation type="journal article" date="2015" name="BMC Genomics">
        <title>Sex and parasites: genomic and transcriptomic analysis of Microbotryum lychnidis-dioicae, the biotrophic and plant-castrating anther smut fungus.</title>
        <authorList>
            <person name="Perlin M.H."/>
            <person name="Amselem J."/>
            <person name="Fontanillas E."/>
            <person name="Toh S.S."/>
            <person name="Chen Z."/>
            <person name="Goldberg J."/>
            <person name="Duplessis S."/>
            <person name="Henrissat B."/>
            <person name="Young S."/>
            <person name="Zeng Q."/>
            <person name="Aguileta G."/>
            <person name="Petit E."/>
            <person name="Badouin H."/>
            <person name="Andrews J."/>
            <person name="Razeeq D."/>
            <person name="Gabaldon T."/>
            <person name="Quesneville H."/>
            <person name="Giraud T."/>
            <person name="Hood M.E."/>
            <person name="Schultz D.J."/>
            <person name="Cuomo C.A."/>
        </authorList>
    </citation>
    <scope>NUCLEOTIDE SEQUENCE [LARGE SCALE GENOMIC DNA]</scope>
    <source>
        <strain evidence="12">p1A1 Lamole</strain>
        <strain evidence="10">P1A1 Lamole</strain>
    </source>
</reference>
<evidence type="ECO:0000256" key="2">
    <source>
        <dbReference type="ARBA" id="ARBA00008035"/>
    </source>
</evidence>